<evidence type="ECO:0000313" key="4">
    <source>
        <dbReference type="Proteomes" id="UP000271889"/>
    </source>
</evidence>
<keyword evidence="2" id="KW-0812">Transmembrane</keyword>
<feature type="compositionally biased region" description="Pro residues" evidence="1">
    <location>
        <begin position="25"/>
        <end position="35"/>
    </location>
</feature>
<proteinExistence type="predicted"/>
<keyword evidence="2" id="KW-0472">Membrane</keyword>
<sequence length="87" mass="9394">MLRAATRKSLEQGLKGIRAQATQAPAPPPPPPHVPKPAKRRPGRKLALAATALAVGASGVVGYAYMDPEFRHKVIIFLLICTEIMQR</sequence>
<reference evidence="3 4" key="1">
    <citation type="submission" date="2018-11" db="EMBL/GenBank/DDBJ databases">
        <authorList>
            <consortium name="Pathogen Informatics"/>
        </authorList>
    </citation>
    <scope>NUCLEOTIDE SEQUENCE [LARGE SCALE GENOMIC DNA]</scope>
</reference>
<evidence type="ECO:0000256" key="2">
    <source>
        <dbReference type="SAM" id="Phobius"/>
    </source>
</evidence>
<feature type="region of interest" description="Disordered" evidence="1">
    <location>
        <begin position="1"/>
        <end position="42"/>
    </location>
</feature>
<name>A0A3P6RNS4_CYLGO</name>
<evidence type="ECO:0000313" key="3">
    <source>
        <dbReference type="EMBL" id="VDK61017.1"/>
    </source>
</evidence>
<evidence type="ECO:0000256" key="1">
    <source>
        <dbReference type="SAM" id="MobiDB-lite"/>
    </source>
</evidence>
<keyword evidence="2" id="KW-1133">Transmembrane helix</keyword>
<evidence type="ECO:0008006" key="5">
    <source>
        <dbReference type="Google" id="ProtNLM"/>
    </source>
</evidence>
<gene>
    <name evidence="3" type="ORF">CGOC_LOCUS5192</name>
</gene>
<organism evidence="3 4">
    <name type="scientific">Cylicostephanus goldi</name>
    <name type="common">Nematode worm</name>
    <dbReference type="NCBI Taxonomy" id="71465"/>
    <lineage>
        <taxon>Eukaryota</taxon>
        <taxon>Metazoa</taxon>
        <taxon>Ecdysozoa</taxon>
        <taxon>Nematoda</taxon>
        <taxon>Chromadorea</taxon>
        <taxon>Rhabditida</taxon>
        <taxon>Rhabditina</taxon>
        <taxon>Rhabditomorpha</taxon>
        <taxon>Strongyloidea</taxon>
        <taxon>Strongylidae</taxon>
        <taxon>Cylicostephanus</taxon>
    </lineage>
</organism>
<dbReference type="EMBL" id="UYRV01015397">
    <property type="protein sequence ID" value="VDK61017.1"/>
    <property type="molecule type" value="Genomic_DNA"/>
</dbReference>
<feature type="transmembrane region" description="Helical" evidence="2">
    <location>
        <begin position="46"/>
        <end position="66"/>
    </location>
</feature>
<dbReference type="AlphaFoldDB" id="A0A3P6RNS4"/>
<accession>A0A3P6RNS4</accession>
<keyword evidence="4" id="KW-1185">Reference proteome</keyword>
<dbReference type="Proteomes" id="UP000271889">
    <property type="component" value="Unassembled WGS sequence"/>
</dbReference>
<protein>
    <recommendedName>
        <fullName evidence="5">Mitofilin</fullName>
    </recommendedName>
</protein>